<dbReference type="Pfam" id="PF07309">
    <property type="entry name" value="FlaF"/>
    <property type="match status" value="1"/>
</dbReference>
<gene>
    <name evidence="1" type="ORF">DI556_01625</name>
</gene>
<evidence type="ECO:0000313" key="2">
    <source>
        <dbReference type="Proteomes" id="UP000249185"/>
    </source>
</evidence>
<evidence type="ECO:0000313" key="1">
    <source>
        <dbReference type="EMBL" id="PZQ52384.1"/>
    </source>
</evidence>
<keyword evidence="1" id="KW-0969">Cilium</keyword>
<reference evidence="1 2" key="1">
    <citation type="submission" date="2017-08" db="EMBL/GenBank/DDBJ databases">
        <title>Infants hospitalized years apart are colonized by the same room-sourced microbial strains.</title>
        <authorList>
            <person name="Brooks B."/>
            <person name="Olm M.R."/>
            <person name="Firek B.A."/>
            <person name="Baker R."/>
            <person name="Thomas B.C."/>
            <person name="Morowitz M.J."/>
            <person name="Banfield J.F."/>
        </authorList>
    </citation>
    <scope>NUCLEOTIDE SEQUENCE [LARGE SCALE GENOMIC DNA]</scope>
    <source>
        <strain evidence="1">S2_005_002_R2_34</strain>
    </source>
</reference>
<name>A0A2W5NH32_RHOSU</name>
<protein>
    <submittedName>
        <fullName evidence="1">Flagellar biosynthesis regulatory protein FlaF</fullName>
    </submittedName>
</protein>
<comment type="caution">
    <text evidence="1">The sequence shown here is derived from an EMBL/GenBank/DDBJ whole genome shotgun (WGS) entry which is preliminary data.</text>
</comment>
<dbReference type="EMBL" id="QFPW01000001">
    <property type="protein sequence ID" value="PZQ52384.1"/>
    <property type="molecule type" value="Genomic_DNA"/>
</dbReference>
<accession>A0A2W5NH32</accession>
<dbReference type="InterPro" id="IPR010845">
    <property type="entry name" value="FlaF"/>
</dbReference>
<proteinExistence type="predicted"/>
<dbReference type="GO" id="GO:0044781">
    <property type="term" value="P:bacterial-type flagellum organization"/>
    <property type="evidence" value="ECO:0007669"/>
    <property type="project" value="InterPro"/>
</dbReference>
<dbReference type="Proteomes" id="UP000249185">
    <property type="component" value="Unassembled WGS sequence"/>
</dbReference>
<sequence>MNLNSQAQAAYASATAPIRDDRAQEYAIFAKITHRLNEVDEADQGGFAGLAAAVCDNQRLWGALSEDLMHEGNALPVGLRAQLIGLAEFVRKHSLRVLAGDGSILPLIDINTAIMRGLRGRTEAEA</sequence>
<dbReference type="NCBIfam" id="NF009435">
    <property type="entry name" value="PRK12794.1"/>
    <property type="match status" value="1"/>
</dbReference>
<keyword evidence="1" id="KW-0282">Flagellum</keyword>
<keyword evidence="1" id="KW-0966">Cell projection</keyword>
<dbReference type="AlphaFoldDB" id="A0A2W5NH32"/>
<organism evidence="1 2">
    <name type="scientific">Rhodovulum sulfidophilum</name>
    <name type="common">Rhodobacter sulfidophilus</name>
    <dbReference type="NCBI Taxonomy" id="35806"/>
    <lineage>
        <taxon>Bacteria</taxon>
        <taxon>Pseudomonadati</taxon>
        <taxon>Pseudomonadota</taxon>
        <taxon>Alphaproteobacteria</taxon>
        <taxon>Rhodobacterales</taxon>
        <taxon>Paracoccaceae</taxon>
        <taxon>Rhodovulum</taxon>
    </lineage>
</organism>